<keyword evidence="1" id="KW-0812">Transmembrane</keyword>
<feature type="transmembrane region" description="Helical" evidence="1">
    <location>
        <begin position="158"/>
        <end position="177"/>
    </location>
</feature>
<feature type="transmembrane region" description="Helical" evidence="1">
    <location>
        <begin position="242"/>
        <end position="260"/>
    </location>
</feature>
<dbReference type="PANTHER" id="PTHR47216:SF4">
    <property type="entry name" value="OS01G0859400 PROTEIN"/>
    <property type="match status" value="1"/>
</dbReference>
<keyword evidence="1" id="KW-0472">Membrane</keyword>
<keyword evidence="1" id="KW-1133">Transmembrane helix</keyword>
<feature type="transmembrane region" description="Helical" evidence="1">
    <location>
        <begin position="55"/>
        <end position="78"/>
    </location>
</feature>
<feature type="transmembrane region" description="Helical" evidence="1">
    <location>
        <begin position="272"/>
        <end position="292"/>
    </location>
</feature>
<feature type="transmembrane region" description="Helical" evidence="1">
    <location>
        <begin position="90"/>
        <end position="112"/>
    </location>
</feature>
<evidence type="ECO:0000259" key="2">
    <source>
        <dbReference type="PROSITE" id="PS50056"/>
    </source>
</evidence>
<dbReference type="Gene3D" id="3.90.190.10">
    <property type="entry name" value="Protein tyrosine phosphatase superfamily"/>
    <property type="match status" value="1"/>
</dbReference>
<sequence length="441" mass="50652">MYPFDPALDASATLKERFVWVLFMGALFFILYGAANQYASLNSHPSIFMEWERHIPFVPSFIIPYMSSDVMFCIAFLLPQSRLELRILALRVLFIVTLSVLIFTVFPLQFGFEKPKSEEYQWLFGLLSADLPYNQLPSLHISFAIVLWMSMRSHLKNVFLKYAVALWLWLIALSTLLVYQHHFIDLPTGALVGGAAVAMIHQNSKVLNRFTTPRSLKVGLYYLGAAVLFLVAAFAYHSLLALWLFLSMASVAIVYAFGLNHLIAGESSKASLWQWIVFAPYFIGTNLSWRWYKQKLPLMSHVEENVYFGRHPSQSEYDIIRSLGISHTINLALEHQINRSALEQTRIPFLDLTIPSPEVLHRVVMMIEDKKENGVYVHCALGLSRSVMAISAWMLYRGYTMEQIEERLNTIRPAYVKSKYIYVALNLYQLHLNELPVSDSE</sequence>
<protein>
    <recommendedName>
        <fullName evidence="2">Tyrosine specific protein phosphatases domain-containing protein</fullName>
    </recommendedName>
</protein>
<organism evidence="3 4">
    <name type="scientific">Sulfuricurvum kujiense</name>
    <dbReference type="NCBI Taxonomy" id="148813"/>
    <lineage>
        <taxon>Bacteria</taxon>
        <taxon>Pseudomonadati</taxon>
        <taxon>Campylobacterota</taxon>
        <taxon>Epsilonproteobacteria</taxon>
        <taxon>Campylobacterales</taxon>
        <taxon>Sulfurimonadaceae</taxon>
        <taxon>Sulfuricurvum</taxon>
    </lineage>
</organism>
<feature type="transmembrane region" description="Helical" evidence="1">
    <location>
        <begin position="132"/>
        <end position="151"/>
    </location>
</feature>
<dbReference type="Proteomes" id="UP000228859">
    <property type="component" value="Unassembled WGS sequence"/>
</dbReference>
<feature type="domain" description="Tyrosine specific protein phosphatases" evidence="2">
    <location>
        <begin position="357"/>
        <end position="423"/>
    </location>
</feature>
<dbReference type="PROSITE" id="PS50056">
    <property type="entry name" value="TYR_PHOSPHATASE_2"/>
    <property type="match status" value="1"/>
</dbReference>
<gene>
    <name evidence="3" type="ORF">CFH83_10575</name>
</gene>
<dbReference type="PANTHER" id="PTHR47216">
    <property type="match status" value="1"/>
</dbReference>
<feature type="transmembrane region" description="Helical" evidence="1">
    <location>
        <begin position="18"/>
        <end position="35"/>
    </location>
</feature>
<evidence type="ECO:0000256" key="1">
    <source>
        <dbReference type="SAM" id="Phobius"/>
    </source>
</evidence>
<dbReference type="InterPro" id="IPR020422">
    <property type="entry name" value="TYR_PHOSPHATASE_DUAL_dom"/>
</dbReference>
<feature type="transmembrane region" description="Helical" evidence="1">
    <location>
        <begin position="220"/>
        <end position="236"/>
    </location>
</feature>
<comment type="caution">
    <text evidence="3">The sequence shown here is derived from an EMBL/GenBank/DDBJ whole genome shotgun (WGS) entry which is preliminary data.</text>
</comment>
<dbReference type="InterPro" id="IPR029021">
    <property type="entry name" value="Prot-tyrosine_phosphatase-like"/>
</dbReference>
<dbReference type="InterPro" id="IPR000387">
    <property type="entry name" value="Tyr_Pase_dom"/>
</dbReference>
<evidence type="ECO:0000313" key="3">
    <source>
        <dbReference type="EMBL" id="DAB37545.1"/>
    </source>
</evidence>
<dbReference type="Pfam" id="PF00782">
    <property type="entry name" value="DSPc"/>
    <property type="match status" value="1"/>
</dbReference>
<dbReference type="SMART" id="SM00195">
    <property type="entry name" value="DSPc"/>
    <property type="match status" value="1"/>
</dbReference>
<dbReference type="EMBL" id="DLUI01000152">
    <property type="protein sequence ID" value="DAB37545.1"/>
    <property type="molecule type" value="Genomic_DNA"/>
</dbReference>
<name>A0A2D3WCB7_9BACT</name>
<feature type="transmembrane region" description="Helical" evidence="1">
    <location>
        <begin position="375"/>
        <end position="396"/>
    </location>
</feature>
<proteinExistence type="predicted"/>
<dbReference type="AlphaFoldDB" id="A0A2D3WCB7"/>
<dbReference type="SUPFAM" id="SSF52799">
    <property type="entry name" value="(Phosphotyrosine protein) phosphatases II"/>
    <property type="match status" value="1"/>
</dbReference>
<reference evidence="3 4" key="1">
    <citation type="journal article" date="2017" name="Front. Microbiol.">
        <title>Comparative Genomic Analysis of the Class Epsilonproteobacteria and Proposed Reclassification to Epsilonbacteraeota (phyl. nov.).</title>
        <authorList>
            <person name="Waite D.W."/>
            <person name="Vanwonterghem I."/>
            <person name="Rinke C."/>
            <person name="Parks D.H."/>
            <person name="Zhang Y."/>
            <person name="Takai K."/>
            <person name="Sievert S.M."/>
            <person name="Simon J."/>
            <person name="Campbell B.J."/>
            <person name="Hanson T.E."/>
            <person name="Woyke T."/>
            <person name="Klotz M.G."/>
            <person name="Hugenholtz P."/>
        </authorList>
    </citation>
    <scope>NUCLEOTIDE SEQUENCE [LARGE SCALE GENOMIC DNA]</scope>
    <source>
        <strain evidence="3">UBA12443</strain>
    </source>
</reference>
<dbReference type="InterPro" id="IPR000340">
    <property type="entry name" value="Dual-sp_phosphatase_cat-dom"/>
</dbReference>
<accession>A0A2D3WCB7</accession>
<evidence type="ECO:0000313" key="4">
    <source>
        <dbReference type="Proteomes" id="UP000228859"/>
    </source>
</evidence>